<name>A0A285X3X1_9FLAO</name>
<protein>
    <recommendedName>
        <fullName evidence="3">DUF2267 domain-containing protein</fullName>
    </recommendedName>
</protein>
<organism evidence="1 2">
    <name type="scientific">Salinimicrobium sediminis</name>
    <dbReference type="NCBI Taxonomy" id="1343891"/>
    <lineage>
        <taxon>Bacteria</taxon>
        <taxon>Pseudomonadati</taxon>
        <taxon>Bacteroidota</taxon>
        <taxon>Flavobacteriia</taxon>
        <taxon>Flavobacteriales</taxon>
        <taxon>Flavobacteriaceae</taxon>
        <taxon>Salinimicrobium</taxon>
    </lineage>
</organism>
<evidence type="ECO:0008006" key="3">
    <source>
        <dbReference type="Google" id="ProtNLM"/>
    </source>
</evidence>
<evidence type="ECO:0000313" key="1">
    <source>
        <dbReference type="EMBL" id="SOC80012.1"/>
    </source>
</evidence>
<keyword evidence="2" id="KW-1185">Reference proteome</keyword>
<accession>A0A285X3X1</accession>
<gene>
    <name evidence="1" type="ORF">SAMN06296241_1554</name>
</gene>
<reference evidence="2" key="1">
    <citation type="submission" date="2017-09" db="EMBL/GenBank/DDBJ databases">
        <authorList>
            <person name="Varghese N."/>
            <person name="Submissions S."/>
        </authorList>
    </citation>
    <scope>NUCLEOTIDE SEQUENCE [LARGE SCALE GENOMIC DNA]</scope>
    <source>
        <strain evidence="2">CGMCC 1.12641</strain>
    </source>
</reference>
<evidence type="ECO:0000313" key="2">
    <source>
        <dbReference type="Proteomes" id="UP000219193"/>
    </source>
</evidence>
<dbReference type="RefSeq" id="WP_097055703.1">
    <property type="nucleotide sequence ID" value="NZ_OCMF01000001.1"/>
</dbReference>
<proteinExistence type="predicted"/>
<sequence length="71" mass="7077">MEKIVNLVAEKAGITTAQAQTAVNTVAGFLKDRMPPALASQVDNYLKGEAEGGGGGIAGAAGKLGGMFGKK</sequence>
<dbReference type="Proteomes" id="UP000219193">
    <property type="component" value="Unassembled WGS sequence"/>
</dbReference>
<dbReference type="AlphaFoldDB" id="A0A285X3X1"/>
<dbReference type="EMBL" id="OCMF01000001">
    <property type="protein sequence ID" value="SOC80012.1"/>
    <property type="molecule type" value="Genomic_DNA"/>
</dbReference>